<accession>A0A7G5C1X7</accession>
<gene>
    <name evidence="1" type="ORF">FPL14_20025</name>
</gene>
<dbReference type="EMBL" id="CP041969">
    <property type="protein sequence ID" value="QMV43211.1"/>
    <property type="molecule type" value="Genomic_DNA"/>
</dbReference>
<dbReference type="PROSITE" id="PS51257">
    <property type="entry name" value="PROKAR_LIPOPROTEIN"/>
    <property type="match status" value="1"/>
</dbReference>
<reference evidence="1 2" key="1">
    <citation type="submission" date="2019-07" db="EMBL/GenBank/DDBJ databases">
        <authorList>
            <person name="Kim J.K."/>
            <person name="Cheong H.-M."/>
            <person name="Choi Y."/>
            <person name="Hwang K.J."/>
            <person name="Lee S."/>
            <person name="Choi C."/>
        </authorList>
    </citation>
    <scope>NUCLEOTIDE SEQUENCE [LARGE SCALE GENOMIC DNA]</scope>
    <source>
        <strain evidence="1 2">KS 22</strain>
    </source>
</reference>
<dbReference type="Proteomes" id="UP000515679">
    <property type="component" value="Chromosome"/>
</dbReference>
<proteinExistence type="predicted"/>
<keyword evidence="2" id="KW-1185">Reference proteome</keyword>
<dbReference type="AlphaFoldDB" id="A0A7G5C1X7"/>
<sequence>MKSKVARLLASGLGLVAVIFVTTACNGFIGHHPKAPAELLKK</sequence>
<dbReference type="KEGG" id="cchl:FPL14_20025"/>
<dbReference type="RefSeq" id="WP_182299442.1">
    <property type="nucleotide sequence ID" value="NZ_CP041969.1"/>
</dbReference>
<dbReference type="InterPro" id="IPR009229">
    <property type="entry name" value="AgrD"/>
</dbReference>
<protein>
    <submittedName>
        <fullName evidence="1">Cyclic lactone autoinducer peptide</fullName>
    </submittedName>
</protein>
<name>A0A7G5C1X7_9BACL</name>
<evidence type="ECO:0000313" key="1">
    <source>
        <dbReference type="EMBL" id="QMV43211.1"/>
    </source>
</evidence>
<evidence type="ECO:0000313" key="2">
    <source>
        <dbReference type="Proteomes" id="UP000515679"/>
    </source>
</evidence>
<organism evidence="1 2">
    <name type="scientific">Cohnella cholangitidis</name>
    <dbReference type="NCBI Taxonomy" id="2598458"/>
    <lineage>
        <taxon>Bacteria</taxon>
        <taxon>Bacillati</taxon>
        <taxon>Bacillota</taxon>
        <taxon>Bacilli</taxon>
        <taxon>Bacillales</taxon>
        <taxon>Paenibacillaceae</taxon>
        <taxon>Cohnella</taxon>
    </lineage>
</organism>
<dbReference type="NCBIfam" id="TIGR04223">
    <property type="entry name" value="quorum_AgrD"/>
    <property type="match status" value="1"/>
</dbReference>